<name>A0A6A6Q6H3_9PEZI</name>
<sequence>MARSTSQAQPKGGSRVLRDSQMQDAGSPPPVKNKKKNKPVKSNISNKLKPRRGASRATSDNGDDDEDEGEDGDVGEAEGTADEPDVSSLPGVSRGAVAEGEAGLAGFNAGDDDMIDDTQAQAGAEHEGHASDDDDDYADVENVSDSEGEDVEEDENDILRSAEQDLIDEFERTENRRVATAMMIDLDGMDLNNDDPFALDDFTMHDSLRSGFNGLGLQINLNDDPFLGIPTDASLYNDLWNEAETAIWRMPETARNRRSNDSTQKRVRFEEIDVTASSSSSSEDPNEAFPDLFTPQDDAKLNHHLSLGLEQELEIQNNTFNDTESFYDFEDEDEKFAFEVDEESDSECDSSTYDSDDDGDATDEESREEQIARLEERKKACGKTPSRPGTPSMAERAITATPTPSTPRPVTPKSVKGLKLGSFVIDPTRAAMTTDSEGRKIKVLPPSQPLEKDKAFWQRARTAHSTRTDTPPGTNYITMPSPGAAADDFPSRPFTAKSTLGSLFNGDLDILRNNDASGIAEVLFPDMLSHRQSSFTATTTTDDSETDHHTDINMQDFLTMDGSESESEDNINPVMTPSAGDDAVLVANGLLDHFDRTRGVVGSFRHNQYQARHMSSLASNPTTRASTHEFNAMQKGKRGAANTPMTPARKSRISQDLSGASHAGIRKSMSSPLSSRRPRSRGNSLAGAGIHNADLLQTLTRNPFH</sequence>
<dbReference type="EMBL" id="MU001631">
    <property type="protein sequence ID" value="KAF2487584.1"/>
    <property type="molecule type" value="Genomic_DNA"/>
</dbReference>
<keyword evidence="3" id="KW-1185">Reference proteome</keyword>
<feature type="compositionally biased region" description="Low complexity" evidence="1">
    <location>
        <begin position="95"/>
        <end position="106"/>
    </location>
</feature>
<reference evidence="2" key="1">
    <citation type="journal article" date="2020" name="Stud. Mycol.">
        <title>101 Dothideomycetes genomes: a test case for predicting lifestyles and emergence of pathogens.</title>
        <authorList>
            <person name="Haridas S."/>
            <person name="Albert R."/>
            <person name="Binder M."/>
            <person name="Bloem J."/>
            <person name="Labutti K."/>
            <person name="Salamov A."/>
            <person name="Andreopoulos B."/>
            <person name="Baker S."/>
            <person name="Barry K."/>
            <person name="Bills G."/>
            <person name="Bluhm B."/>
            <person name="Cannon C."/>
            <person name="Castanera R."/>
            <person name="Culley D."/>
            <person name="Daum C."/>
            <person name="Ezra D."/>
            <person name="Gonzalez J."/>
            <person name="Henrissat B."/>
            <person name="Kuo A."/>
            <person name="Liang C."/>
            <person name="Lipzen A."/>
            <person name="Lutzoni F."/>
            <person name="Magnuson J."/>
            <person name="Mondo S."/>
            <person name="Nolan M."/>
            <person name="Ohm R."/>
            <person name="Pangilinan J."/>
            <person name="Park H.-J."/>
            <person name="Ramirez L."/>
            <person name="Alfaro M."/>
            <person name="Sun H."/>
            <person name="Tritt A."/>
            <person name="Yoshinaga Y."/>
            <person name="Zwiers L.-H."/>
            <person name="Turgeon B."/>
            <person name="Goodwin S."/>
            <person name="Spatafora J."/>
            <person name="Crous P."/>
            <person name="Grigoriev I."/>
        </authorList>
    </citation>
    <scope>NUCLEOTIDE SEQUENCE</scope>
    <source>
        <strain evidence="2">CBS 113389</strain>
    </source>
</reference>
<feature type="compositionally biased region" description="Low complexity" evidence="1">
    <location>
        <begin position="666"/>
        <end position="675"/>
    </location>
</feature>
<dbReference type="RefSeq" id="XP_033594153.1">
    <property type="nucleotide sequence ID" value="XM_033736389.1"/>
</dbReference>
<organism evidence="2 3">
    <name type="scientific">Neohortaea acidophila</name>
    <dbReference type="NCBI Taxonomy" id="245834"/>
    <lineage>
        <taxon>Eukaryota</taxon>
        <taxon>Fungi</taxon>
        <taxon>Dikarya</taxon>
        <taxon>Ascomycota</taxon>
        <taxon>Pezizomycotina</taxon>
        <taxon>Dothideomycetes</taxon>
        <taxon>Dothideomycetidae</taxon>
        <taxon>Mycosphaerellales</taxon>
        <taxon>Teratosphaeriaceae</taxon>
        <taxon>Neohortaea</taxon>
    </lineage>
</organism>
<dbReference type="OrthoDB" id="5399183at2759"/>
<feature type="region of interest" description="Disordered" evidence="1">
    <location>
        <begin position="338"/>
        <end position="414"/>
    </location>
</feature>
<feature type="region of interest" description="Disordered" evidence="1">
    <location>
        <begin position="631"/>
        <end position="689"/>
    </location>
</feature>
<dbReference type="Proteomes" id="UP000799767">
    <property type="component" value="Unassembled WGS sequence"/>
</dbReference>
<proteinExistence type="predicted"/>
<evidence type="ECO:0000256" key="1">
    <source>
        <dbReference type="SAM" id="MobiDB-lite"/>
    </source>
</evidence>
<feature type="region of interest" description="Disordered" evidence="1">
    <location>
        <begin position="1"/>
        <end position="156"/>
    </location>
</feature>
<protein>
    <submittedName>
        <fullName evidence="2">Uncharacterized protein</fullName>
    </submittedName>
</protein>
<feature type="compositionally biased region" description="Acidic residues" evidence="1">
    <location>
        <begin position="132"/>
        <end position="156"/>
    </location>
</feature>
<feature type="compositionally biased region" description="Acidic residues" evidence="1">
    <location>
        <begin position="338"/>
        <end position="367"/>
    </location>
</feature>
<feature type="compositionally biased region" description="Basic and acidic residues" evidence="1">
    <location>
        <begin position="254"/>
        <end position="271"/>
    </location>
</feature>
<feature type="compositionally biased region" description="Basic and acidic residues" evidence="1">
    <location>
        <begin position="368"/>
        <end position="379"/>
    </location>
</feature>
<dbReference type="GeneID" id="54477391"/>
<feature type="region of interest" description="Disordered" evidence="1">
    <location>
        <begin position="254"/>
        <end position="295"/>
    </location>
</feature>
<gene>
    <name evidence="2" type="ORF">BDY17DRAFT_320115</name>
</gene>
<evidence type="ECO:0000313" key="3">
    <source>
        <dbReference type="Proteomes" id="UP000799767"/>
    </source>
</evidence>
<feature type="compositionally biased region" description="Acidic residues" evidence="1">
    <location>
        <begin position="61"/>
        <end position="85"/>
    </location>
</feature>
<accession>A0A6A6Q6H3</accession>
<evidence type="ECO:0000313" key="2">
    <source>
        <dbReference type="EMBL" id="KAF2487584.1"/>
    </source>
</evidence>
<dbReference type="AlphaFoldDB" id="A0A6A6Q6H3"/>